<reference evidence="1 2" key="1">
    <citation type="journal article" date="2016" name="Mol. Biol. Evol.">
        <title>Comparative Genomics of Early-Diverging Mushroom-Forming Fungi Provides Insights into the Origins of Lignocellulose Decay Capabilities.</title>
        <authorList>
            <person name="Nagy L.G."/>
            <person name="Riley R."/>
            <person name="Tritt A."/>
            <person name="Adam C."/>
            <person name="Daum C."/>
            <person name="Floudas D."/>
            <person name="Sun H."/>
            <person name="Yadav J.S."/>
            <person name="Pangilinan J."/>
            <person name="Larsson K.H."/>
            <person name="Matsuura K."/>
            <person name="Barry K."/>
            <person name="Labutti K."/>
            <person name="Kuo R."/>
            <person name="Ohm R.A."/>
            <person name="Bhattacharya S.S."/>
            <person name="Shirouzu T."/>
            <person name="Yoshinaga Y."/>
            <person name="Martin F.M."/>
            <person name="Grigoriev I.V."/>
            <person name="Hibbett D.S."/>
        </authorList>
    </citation>
    <scope>NUCLEOTIDE SEQUENCE [LARGE SCALE GENOMIC DNA]</scope>
    <source>
        <strain evidence="1 2">CBS 109695</strain>
    </source>
</reference>
<dbReference type="AlphaFoldDB" id="A0A167U6B8"/>
<accession>A0A167U6B8</accession>
<protein>
    <submittedName>
        <fullName evidence="1">Uncharacterized protein</fullName>
    </submittedName>
</protein>
<evidence type="ECO:0000313" key="1">
    <source>
        <dbReference type="EMBL" id="KZP03632.1"/>
    </source>
</evidence>
<dbReference type="Proteomes" id="UP000076532">
    <property type="component" value="Unassembled WGS sequence"/>
</dbReference>
<proteinExistence type="predicted"/>
<organism evidence="1 2">
    <name type="scientific">Athelia psychrophila</name>
    <dbReference type="NCBI Taxonomy" id="1759441"/>
    <lineage>
        <taxon>Eukaryota</taxon>
        <taxon>Fungi</taxon>
        <taxon>Dikarya</taxon>
        <taxon>Basidiomycota</taxon>
        <taxon>Agaricomycotina</taxon>
        <taxon>Agaricomycetes</taxon>
        <taxon>Agaricomycetidae</taxon>
        <taxon>Atheliales</taxon>
        <taxon>Atheliaceae</taxon>
        <taxon>Athelia</taxon>
    </lineage>
</organism>
<name>A0A167U6B8_9AGAM</name>
<sequence length="211" mass="23653">MIYRSNNRKRRQYQHNPEVPGITCHWTLPECTYLLKGLAHTQTFKDWATSFDEPMNNTAGALHQHETTCAREPKQITVLHACPLCYLGLGAIYNGKKYPTKKSASSEYPTRPLNTATRVVKNMQVCSVIVKRKCELSSKSNIKMKRLGTRRLYTYKPAPKKPKNITKGLLAPTEILASNLNAVQLVEDTPALSHTSTFIEAVHSKAVSVGN</sequence>
<dbReference type="EMBL" id="KV418030">
    <property type="protein sequence ID" value="KZP03632.1"/>
    <property type="molecule type" value="Genomic_DNA"/>
</dbReference>
<evidence type="ECO:0000313" key="2">
    <source>
        <dbReference type="Proteomes" id="UP000076532"/>
    </source>
</evidence>
<gene>
    <name evidence="1" type="ORF">FIBSPDRAFT_941420</name>
</gene>
<keyword evidence="2" id="KW-1185">Reference proteome</keyword>